<organism evidence="2 3">
    <name type="scientific">Castellaniella ginsengisoli</name>
    <dbReference type="NCBI Taxonomy" id="546114"/>
    <lineage>
        <taxon>Bacteria</taxon>
        <taxon>Pseudomonadati</taxon>
        <taxon>Pseudomonadota</taxon>
        <taxon>Betaproteobacteria</taxon>
        <taxon>Burkholderiales</taxon>
        <taxon>Alcaligenaceae</taxon>
        <taxon>Castellaniella</taxon>
    </lineage>
</organism>
<gene>
    <name evidence="2" type="ORF">GCM10009108_22130</name>
</gene>
<accession>A0ABP3W9T5</accession>
<evidence type="ECO:0000313" key="2">
    <source>
        <dbReference type="EMBL" id="GAA0781134.1"/>
    </source>
</evidence>
<dbReference type="EMBL" id="BAAAEX010000011">
    <property type="protein sequence ID" value="GAA0781134.1"/>
    <property type="molecule type" value="Genomic_DNA"/>
</dbReference>
<evidence type="ECO:0000313" key="3">
    <source>
        <dbReference type="Proteomes" id="UP001500573"/>
    </source>
</evidence>
<evidence type="ECO:0000256" key="1">
    <source>
        <dbReference type="SAM" id="MobiDB-lite"/>
    </source>
</evidence>
<comment type="caution">
    <text evidence="2">The sequence shown here is derived from an EMBL/GenBank/DDBJ whole genome shotgun (WGS) entry which is preliminary data.</text>
</comment>
<protein>
    <submittedName>
        <fullName evidence="2">Uncharacterized protein</fullName>
    </submittedName>
</protein>
<reference evidence="3" key="1">
    <citation type="journal article" date="2019" name="Int. J. Syst. Evol. Microbiol.">
        <title>The Global Catalogue of Microorganisms (GCM) 10K type strain sequencing project: providing services to taxonomists for standard genome sequencing and annotation.</title>
        <authorList>
            <consortium name="The Broad Institute Genomics Platform"/>
            <consortium name="The Broad Institute Genome Sequencing Center for Infectious Disease"/>
            <person name="Wu L."/>
            <person name="Ma J."/>
        </authorList>
    </citation>
    <scope>NUCLEOTIDE SEQUENCE [LARGE SCALE GENOMIC DNA]</scope>
    <source>
        <strain evidence="3">JCM 15515</strain>
    </source>
</reference>
<name>A0ABP3W9T5_9BURK</name>
<dbReference type="Proteomes" id="UP001500573">
    <property type="component" value="Unassembled WGS sequence"/>
</dbReference>
<keyword evidence="3" id="KW-1185">Reference proteome</keyword>
<sequence>MAASAWRVQDNVETHKGRAQDSMYTDKGQSLYPRKINEYSGSINLKFLRE</sequence>
<feature type="compositionally biased region" description="Basic and acidic residues" evidence="1">
    <location>
        <begin position="10"/>
        <end position="19"/>
    </location>
</feature>
<proteinExistence type="predicted"/>
<feature type="region of interest" description="Disordered" evidence="1">
    <location>
        <begin position="1"/>
        <end position="26"/>
    </location>
</feature>